<dbReference type="RefSeq" id="WP_203195617.1">
    <property type="nucleotide sequence ID" value="NZ_CP063362.1"/>
</dbReference>
<dbReference type="AlphaFoldDB" id="A0A974PSG0"/>
<dbReference type="InterPro" id="IPR037219">
    <property type="entry name" value="Peptidase_M41-like"/>
</dbReference>
<dbReference type="Gene3D" id="1.20.58.760">
    <property type="entry name" value="Peptidase M41"/>
    <property type="match status" value="1"/>
</dbReference>
<evidence type="ECO:0000313" key="1">
    <source>
        <dbReference type="EMBL" id="QRG08701.1"/>
    </source>
</evidence>
<dbReference type="GO" id="GO:0005524">
    <property type="term" value="F:ATP binding"/>
    <property type="evidence" value="ECO:0007669"/>
    <property type="project" value="InterPro"/>
</dbReference>
<dbReference type="GO" id="GO:0006508">
    <property type="term" value="P:proteolysis"/>
    <property type="evidence" value="ECO:0007669"/>
    <property type="project" value="InterPro"/>
</dbReference>
<evidence type="ECO:0008006" key="3">
    <source>
        <dbReference type="Google" id="ProtNLM"/>
    </source>
</evidence>
<dbReference type="KEGG" id="xdi:EZH22_10690"/>
<evidence type="ECO:0000313" key="2">
    <source>
        <dbReference type="Proteomes" id="UP000596427"/>
    </source>
</evidence>
<dbReference type="GO" id="GO:0004222">
    <property type="term" value="F:metalloendopeptidase activity"/>
    <property type="evidence" value="ECO:0007669"/>
    <property type="project" value="InterPro"/>
</dbReference>
<dbReference type="EMBL" id="CP063362">
    <property type="protein sequence ID" value="QRG08701.1"/>
    <property type="molecule type" value="Genomic_DNA"/>
</dbReference>
<dbReference type="Proteomes" id="UP000596427">
    <property type="component" value="Chromosome"/>
</dbReference>
<dbReference type="SUPFAM" id="SSF140990">
    <property type="entry name" value="FtsH protease domain-like"/>
    <property type="match status" value="1"/>
</dbReference>
<gene>
    <name evidence="1" type="ORF">EZH22_10690</name>
</gene>
<dbReference type="GO" id="GO:0004176">
    <property type="term" value="F:ATP-dependent peptidase activity"/>
    <property type="evidence" value="ECO:0007669"/>
    <property type="project" value="InterPro"/>
</dbReference>
<keyword evidence="2" id="KW-1185">Reference proteome</keyword>
<sequence length="174" mass="19273">MTESEEDAPMAIDLEVIAYHEAGHAVMAIICRFIVTEIVVRDSEHGHGHVAWQIPDNPTADDFQLAALVTASGLAADALLYKIKPRPGTEFSGHFNDQLQVNEFIRNSGRPGNFNGYLTLAMKILGDNWSFVEHVAQCSIQFNQFRATALDPGSFPVLPADWKRMLDFLTVDGE</sequence>
<name>A0A974PSG0_9HYPH</name>
<proteinExistence type="predicted"/>
<organism evidence="1 2">
    <name type="scientific">Xanthobacter dioxanivorans</name>
    <dbReference type="NCBI Taxonomy" id="2528964"/>
    <lineage>
        <taxon>Bacteria</taxon>
        <taxon>Pseudomonadati</taxon>
        <taxon>Pseudomonadota</taxon>
        <taxon>Alphaproteobacteria</taxon>
        <taxon>Hyphomicrobiales</taxon>
        <taxon>Xanthobacteraceae</taxon>
        <taxon>Xanthobacter</taxon>
    </lineage>
</organism>
<protein>
    <recommendedName>
        <fullName evidence="3">Peptidase M41 domain-containing protein</fullName>
    </recommendedName>
</protein>
<reference evidence="1 2" key="1">
    <citation type="submission" date="2020-10" db="EMBL/GenBank/DDBJ databases">
        <title>Degradation of 1,4-Dioxane by Xanthobacter sp. YN2, via a Novel Group-2 Soluble Di-Iron Monooxygenase.</title>
        <authorList>
            <person name="Ma F."/>
            <person name="Wang Y."/>
            <person name="Yang J."/>
            <person name="Guo H."/>
            <person name="Su D."/>
            <person name="Yu L."/>
        </authorList>
    </citation>
    <scope>NUCLEOTIDE SEQUENCE [LARGE SCALE GENOMIC DNA]</scope>
    <source>
        <strain evidence="1 2">YN2</strain>
    </source>
</reference>
<accession>A0A974PSG0</accession>